<evidence type="ECO:0000313" key="3">
    <source>
        <dbReference type="Proteomes" id="UP000295696"/>
    </source>
</evidence>
<dbReference type="Proteomes" id="UP000295696">
    <property type="component" value="Unassembled WGS sequence"/>
</dbReference>
<dbReference type="Gene3D" id="3.40.50.620">
    <property type="entry name" value="HUPs"/>
    <property type="match status" value="1"/>
</dbReference>
<accession>A0A4V2UN83</accession>
<keyword evidence="3" id="KW-1185">Reference proteome</keyword>
<evidence type="ECO:0000313" key="2">
    <source>
        <dbReference type="EMBL" id="TCS61081.1"/>
    </source>
</evidence>
<dbReference type="RefSeq" id="WP_132246626.1">
    <property type="nucleotide sequence ID" value="NZ_SLZU01000012.1"/>
</dbReference>
<dbReference type="CDD" id="cd00293">
    <property type="entry name" value="USP-like"/>
    <property type="match status" value="1"/>
</dbReference>
<reference evidence="2 3" key="1">
    <citation type="submission" date="2019-03" db="EMBL/GenBank/DDBJ databases">
        <title>Genomic Encyclopedia of Type Strains, Phase IV (KMG-IV): sequencing the most valuable type-strain genomes for metagenomic binning, comparative biology and taxonomic classification.</title>
        <authorList>
            <person name="Goeker M."/>
        </authorList>
    </citation>
    <scope>NUCLEOTIDE SEQUENCE [LARGE SCALE GENOMIC DNA]</scope>
    <source>
        <strain evidence="2 3">DSM 104836</strain>
    </source>
</reference>
<dbReference type="EMBL" id="SLZU01000012">
    <property type="protein sequence ID" value="TCS61081.1"/>
    <property type="molecule type" value="Genomic_DNA"/>
</dbReference>
<dbReference type="InterPro" id="IPR014729">
    <property type="entry name" value="Rossmann-like_a/b/a_fold"/>
</dbReference>
<evidence type="ECO:0000259" key="1">
    <source>
        <dbReference type="Pfam" id="PF00582"/>
    </source>
</evidence>
<dbReference type="SUPFAM" id="SSF52402">
    <property type="entry name" value="Adenine nucleotide alpha hydrolases-like"/>
    <property type="match status" value="1"/>
</dbReference>
<dbReference type="AlphaFoldDB" id="A0A4V2UN83"/>
<protein>
    <submittedName>
        <fullName evidence="2">Nucleotide-binding universal stress UspA family protein</fullName>
    </submittedName>
</protein>
<feature type="domain" description="UspA" evidence="1">
    <location>
        <begin position="1"/>
        <end position="137"/>
    </location>
</feature>
<gene>
    <name evidence="2" type="ORF">EDD52_11239</name>
</gene>
<dbReference type="Pfam" id="PF00582">
    <property type="entry name" value="Usp"/>
    <property type="match status" value="1"/>
</dbReference>
<comment type="caution">
    <text evidence="2">The sequence shown here is derived from an EMBL/GenBank/DDBJ whole genome shotgun (WGS) entry which is preliminary data.</text>
</comment>
<sequence length="138" mass="14452">MFATIMIPVDLAHQDHLGKALQCGADLARQYGSRVIYVSVATAAPSSVAHNPAEFDAKLQGFAASQAETHGITAEALAVFSHDPVTDLDPTLLKAIKDTGADLVVMASHLPRLTDYIWPSNGGTIASHSGASVFVVRG</sequence>
<proteinExistence type="predicted"/>
<dbReference type="InterPro" id="IPR006016">
    <property type="entry name" value="UspA"/>
</dbReference>
<organism evidence="2 3">
    <name type="scientific">Primorskyibacter sedentarius</name>
    <dbReference type="NCBI Taxonomy" id="745311"/>
    <lineage>
        <taxon>Bacteria</taxon>
        <taxon>Pseudomonadati</taxon>
        <taxon>Pseudomonadota</taxon>
        <taxon>Alphaproteobacteria</taxon>
        <taxon>Rhodobacterales</taxon>
        <taxon>Roseobacteraceae</taxon>
        <taxon>Primorskyibacter</taxon>
    </lineage>
</organism>
<name>A0A4V2UN83_9RHOB</name>
<dbReference type="OrthoDB" id="9792500at2"/>